<evidence type="ECO:0000313" key="1">
    <source>
        <dbReference type="EMBL" id="MEW5290771.1"/>
    </source>
</evidence>
<keyword evidence="2" id="KW-1185">Reference proteome</keyword>
<protein>
    <submittedName>
        <fullName evidence="1">Uncharacterized protein</fullName>
    </submittedName>
</protein>
<dbReference type="RefSeq" id="WP_261643424.1">
    <property type="nucleotide sequence ID" value="NZ_JBFKZN010000008.1"/>
</dbReference>
<organism evidence="1 2">
    <name type="scientific">Erwinia papayae</name>
    <dbReference type="NCBI Taxonomy" id="206499"/>
    <lineage>
        <taxon>Bacteria</taxon>
        <taxon>Pseudomonadati</taxon>
        <taxon>Pseudomonadota</taxon>
        <taxon>Gammaproteobacteria</taxon>
        <taxon>Enterobacterales</taxon>
        <taxon>Erwiniaceae</taxon>
        <taxon>Erwinia</taxon>
    </lineage>
</organism>
<proteinExistence type="predicted"/>
<sequence length="70" mass="7724">MIAASCLPDGEKRLSASDENEFTPDLTRFKTWRNYLNAAAGAFNSVMSGSGLLEKIIVRGISAVIWIKYK</sequence>
<comment type="caution">
    <text evidence="1">The sequence shown here is derived from an EMBL/GenBank/DDBJ whole genome shotgun (WGS) entry which is preliminary data.</text>
</comment>
<reference evidence="1 2" key="1">
    <citation type="submission" date="2024-07" db="EMBL/GenBank/DDBJ databases">
        <authorList>
            <person name="Dulla G.F.J."/>
            <person name="Delorm J.G."/>
        </authorList>
    </citation>
    <scope>NUCLEOTIDE SEQUENCE [LARGE SCALE GENOMIC DNA]</scope>
    <source>
        <strain evidence="1 2">JGD 233</strain>
    </source>
</reference>
<gene>
    <name evidence="1" type="ORF">ABW286_16560</name>
</gene>
<name>A0ABV3N4P7_9GAMM</name>
<accession>A0ABV3N4P7</accession>
<dbReference type="EMBL" id="JBFKZN010000008">
    <property type="protein sequence ID" value="MEW5290771.1"/>
    <property type="molecule type" value="Genomic_DNA"/>
</dbReference>
<evidence type="ECO:0000313" key="2">
    <source>
        <dbReference type="Proteomes" id="UP001554567"/>
    </source>
</evidence>
<dbReference type="Proteomes" id="UP001554567">
    <property type="component" value="Unassembled WGS sequence"/>
</dbReference>